<feature type="region of interest" description="Disordered" evidence="3">
    <location>
        <begin position="316"/>
        <end position="335"/>
    </location>
</feature>
<dbReference type="GO" id="GO:0007030">
    <property type="term" value="P:Golgi organization"/>
    <property type="evidence" value="ECO:0007669"/>
    <property type="project" value="TreeGrafter"/>
</dbReference>
<feature type="coiled-coil region" evidence="2">
    <location>
        <begin position="789"/>
        <end position="816"/>
    </location>
</feature>
<protein>
    <submittedName>
        <fullName evidence="5">Golgin subfamily A member 2-like protein</fullName>
    </submittedName>
</protein>
<dbReference type="InterPro" id="IPR024858">
    <property type="entry name" value="GOLGA"/>
</dbReference>
<feature type="non-terminal residue" evidence="5">
    <location>
        <position position="1"/>
    </location>
</feature>
<dbReference type="InterPro" id="IPR043937">
    <property type="entry name" value="GOLGA_C"/>
</dbReference>
<feature type="coiled-coil region" evidence="2">
    <location>
        <begin position="541"/>
        <end position="746"/>
    </location>
</feature>
<name>V9KCD2_CALMI</name>
<dbReference type="GO" id="GO:0032580">
    <property type="term" value="C:Golgi cisterna membrane"/>
    <property type="evidence" value="ECO:0007669"/>
    <property type="project" value="TreeGrafter"/>
</dbReference>
<dbReference type="AlphaFoldDB" id="V9KCD2"/>
<evidence type="ECO:0000259" key="4">
    <source>
        <dbReference type="Pfam" id="PF15070"/>
    </source>
</evidence>
<evidence type="ECO:0000313" key="5">
    <source>
        <dbReference type="EMBL" id="AFO95374.1"/>
    </source>
</evidence>
<feature type="compositionally biased region" description="Basic and acidic residues" evidence="3">
    <location>
        <begin position="326"/>
        <end position="335"/>
    </location>
</feature>
<dbReference type="GO" id="GO:0000137">
    <property type="term" value="C:Golgi cis cisterna"/>
    <property type="evidence" value="ECO:0007669"/>
    <property type="project" value="TreeGrafter"/>
</dbReference>
<proteinExistence type="evidence at transcript level"/>
<dbReference type="Gene3D" id="1.10.287.1490">
    <property type="match status" value="1"/>
</dbReference>
<evidence type="ECO:0000256" key="1">
    <source>
        <dbReference type="ARBA" id="ARBA00023054"/>
    </source>
</evidence>
<dbReference type="GO" id="GO:0005801">
    <property type="term" value="C:cis-Golgi network"/>
    <property type="evidence" value="ECO:0007669"/>
    <property type="project" value="InterPro"/>
</dbReference>
<organism evidence="5">
    <name type="scientific">Callorhinchus milii</name>
    <name type="common">Ghost shark</name>
    <dbReference type="NCBI Taxonomy" id="7868"/>
    <lineage>
        <taxon>Eukaryota</taxon>
        <taxon>Metazoa</taxon>
        <taxon>Chordata</taxon>
        <taxon>Craniata</taxon>
        <taxon>Vertebrata</taxon>
        <taxon>Chondrichthyes</taxon>
        <taxon>Holocephali</taxon>
        <taxon>Chimaeriformes</taxon>
        <taxon>Callorhinchidae</taxon>
        <taxon>Callorhinchus</taxon>
    </lineage>
</organism>
<accession>V9KCD2</accession>
<sequence length="1069" mass="122160">AGLCDVAAGWLAGGRARCRPGSRRRWPGGLVTCAGLTTMADESRQAKLAAAKKKLKEFQQKKSPVPVGGTKKKRRTKEDSRSETPTNDYDQDISDACLENDADRHRSSQRVDEAELHFNTYNSNLPNKEGVTQHIDQTVQNEALSQKFYQETHEAQSEESREVSSTESLRQLSAQLNGLVTQNSYINGESTTATASPKELETRNQELAIALDSSSLTNSQLSTKIEELKQKNQELIDRLDKEKKDSEQKCTKDQASMREQLQVHIQTIGILVSEKSELQSALGHTQQAARLKAGEAEELNTRLQSTRQRVAELERTLSSISSQQKQSDKVSKELEKERENLKVELYRLNKMSDELKQQNSELSEQLHSRVSENGSMKSKIEDLHKKLEMAELMIQQFTNQSGLPGGSQQLQTALNEKAHLEAQMIQLSESLQKLRAERDQYAQKLQEEGSIWQEKIHQLAAQITVLSEEKECNQNHIRELETSYTELQTRSAQQCEVHESQTAPQPEGPTEHELALQADIHRLEQAKEELYTQYRAQVGDNEQLSRLNQEQEERLQELERTVQRYNDDTVDRHQLLENMQSDKVTISRALTQNRELKEQLAELQNGFVKLTNENMELTSALQSEQHVKKEVARRIGQLQEDLAELKEKLDLKSLEAQGLLEQRDQFYAHLQQYTAAYQQLISEREELQKQYLLQTQLMDRLQHEEVQGKVHIEVHQKDLQVTKRQIEELNKENETLKAQISTLTTELNGISPQLRMQGDGVESYGGLPEGIQKKPIIIPEDFESKEEMTAFLKSAISQLEDERDELTQQFLEQKGQHQALLQQMSALRSNQEQPRGTVNSTDTIPTEVHEALKAAMDKLQVRFTNLMQEKVDLKDRVEELEHHCIQLSGETDTIGEYIALYQSQRAILKQRHTEKEEYISRLAQDKEEMKMKLSELQELVMRLVGERNELYNKYVGATQQAPHSAAAEVRQHLPEGPMELNAVNTEDLQDVSLADERETQAVSSRAAHPSETTPPMGLPSEDHTAQQIMQLLQEIQNPQAKQSPFLSYSPCIPFFYRADEHDEVRILVV</sequence>
<dbReference type="PANTHER" id="PTHR10881:SF46">
    <property type="entry name" value="GOLGIN SUBFAMILY A MEMBER 2"/>
    <property type="match status" value="1"/>
</dbReference>
<feature type="coiled-coil region" evidence="2">
    <location>
        <begin position="919"/>
        <end position="953"/>
    </location>
</feature>
<keyword evidence="1 2" id="KW-0175">Coiled coil</keyword>
<dbReference type="InterPro" id="IPR043976">
    <property type="entry name" value="GOLGA_cons_dom"/>
</dbReference>
<dbReference type="Pfam" id="PF15070">
    <property type="entry name" value="GOLGA2L5"/>
    <property type="match status" value="1"/>
</dbReference>
<dbReference type="PANTHER" id="PTHR10881">
    <property type="entry name" value="GOLGIN SUBFAMILY A MEMBER-RELATED"/>
    <property type="match status" value="1"/>
</dbReference>
<reference evidence="5" key="1">
    <citation type="journal article" date="2014" name="Nature">
        <title>Elephant shark genome provides unique insights into gnathostome evolution.</title>
        <authorList>
            <consortium name="International Elephant Shark Genome Sequencing Consortium"/>
            <person name="Venkatesh B."/>
            <person name="Lee A.P."/>
            <person name="Ravi V."/>
            <person name="Maurya A.K."/>
            <person name="Lian M.M."/>
            <person name="Swann J.B."/>
            <person name="Ohta Y."/>
            <person name="Flajnik M.F."/>
            <person name="Sutoh Y."/>
            <person name="Kasahara M."/>
            <person name="Hoon S."/>
            <person name="Gangu V."/>
            <person name="Roy S.W."/>
            <person name="Irimia M."/>
            <person name="Korzh V."/>
            <person name="Kondrychyn I."/>
            <person name="Lim Z.W."/>
            <person name="Tay B.H."/>
            <person name="Tohari S."/>
            <person name="Kong K.W."/>
            <person name="Ho S."/>
            <person name="Lorente-Galdos B."/>
            <person name="Quilez J."/>
            <person name="Marques-Bonet T."/>
            <person name="Raney B.J."/>
            <person name="Ingham P.W."/>
            <person name="Tay A."/>
            <person name="Hillier L.W."/>
            <person name="Minx P."/>
            <person name="Boehm T."/>
            <person name="Wilson R.K."/>
            <person name="Brenner S."/>
            <person name="Warren W.C."/>
        </authorList>
    </citation>
    <scope>NUCLEOTIDE SEQUENCE</scope>
    <source>
        <tissue evidence="5">Spleen</tissue>
    </source>
</reference>
<evidence type="ECO:0000256" key="3">
    <source>
        <dbReference type="SAM" id="MobiDB-lite"/>
    </source>
</evidence>
<dbReference type="Pfam" id="PF19046">
    <property type="entry name" value="GM130_C"/>
    <property type="match status" value="1"/>
</dbReference>
<feature type="coiled-coil region" evidence="2">
    <location>
        <begin position="211"/>
        <end position="249"/>
    </location>
</feature>
<feature type="coiled-coil region" evidence="2">
    <location>
        <begin position="849"/>
        <end position="890"/>
    </location>
</feature>
<feature type="region of interest" description="Disordered" evidence="3">
    <location>
        <begin position="51"/>
        <end position="93"/>
    </location>
</feature>
<evidence type="ECO:0000256" key="2">
    <source>
        <dbReference type="SAM" id="Coils"/>
    </source>
</evidence>
<feature type="domain" description="Golgin subfamily A conserved" evidence="4">
    <location>
        <begin position="426"/>
        <end position="959"/>
    </location>
</feature>
<feature type="region of interest" description="Disordered" evidence="3">
    <location>
        <begin position="995"/>
        <end position="1021"/>
    </location>
</feature>
<dbReference type="EMBL" id="JW862857">
    <property type="protein sequence ID" value="AFO95374.1"/>
    <property type="molecule type" value="mRNA"/>
</dbReference>